<accession>A0A3P8K4X7</accession>
<dbReference type="AlphaFoldDB" id="A0A3P8K4X7"/>
<gene>
    <name evidence="2" type="ORF">KFZ73_07210</name>
    <name evidence="3" type="ORF">NCTC10741_03114</name>
</gene>
<reference evidence="2 5" key="2">
    <citation type="submission" date="2021-04" db="EMBL/GenBank/DDBJ databases">
        <title>Whole genome sequence analysis of a thiophenic sulfur metabolizing bacteria.</title>
        <authorList>
            <person name="Akhtar N."/>
            <person name="Akram J."/>
            <person name="Aslam A."/>
        </authorList>
    </citation>
    <scope>NUCLEOTIDE SEQUENCE [LARGE SCALE GENOMIC DNA]</scope>
    <source>
        <strain evidence="2 5">3OW</strain>
    </source>
</reference>
<keyword evidence="5" id="KW-1185">Reference proteome</keyword>
<sequence>MHAIAQWWDSVELWLTGLPYVLQVSLVMVVLAVIAMLVVRVLSALIDRVADALDARLERSGRADVAGQRAGEGNDESV</sequence>
<protein>
    <submittedName>
        <fullName evidence="3">Uncharacterized protein</fullName>
    </submittedName>
</protein>
<evidence type="ECO:0000313" key="4">
    <source>
        <dbReference type="Proteomes" id="UP000271626"/>
    </source>
</evidence>
<dbReference type="Proteomes" id="UP000676853">
    <property type="component" value="Unassembled WGS sequence"/>
</dbReference>
<keyword evidence="1" id="KW-0472">Membrane</keyword>
<dbReference type="EMBL" id="LR131273">
    <property type="protein sequence ID" value="VDR39964.1"/>
    <property type="molecule type" value="Genomic_DNA"/>
</dbReference>
<reference evidence="3 4" key="1">
    <citation type="submission" date="2018-12" db="EMBL/GenBank/DDBJ databases">
        <authorList>
            <consortium name="Pathogen Informatics"/>
        </authorList>
    </citation>
    <scope>NUCLEOTIDE SEQUENCE [LARGE SCALE GENOMIC DNA]</scope>
    <source>
        <strain evidence="3 4">NCTC10741</strain>
    </source>
</reference>
<feature type="transmembrane region" description="Helical" evidence="1">
    <location>
        <begin position="20"/>
        <end position="39"/>
    </location>
</feature>
<keyword evidence="1" id="KW-0812">Transmembrane</keyword>
<dbReference type="EMBL" id="JAGXOE010000011">
    <property type="protein sequence ID" value="MBS4101026.1"/>
    <property type="molecule type" value="Genomic_DNA"/>
</dbReference>
<dbReference type="Proteomes" id="UP000271626">
    <property type="component" value="Chromosome"/>
</dbReference>
<proteinExistence type="predicted"/>
<evidence type="ECO:0000256" key="1">
    <source>
        <dbReference type="SAM" id="Phobius"/>
    </source>
</evidence>
<dbReference type="OrthoDB" id="4559844at2"/>
<keyword evidence="1" id="KW-1133">Transmembrane helix</keyword>
<evidence type="ECO:0000313" key="2">
    <source>
        <dbReference type="EMBL" id="MBS4101026.1"/>
    </source>
</evidence>
<evidence type="ECO:0000313" key="3">
    <source>
        <dbReference type="EMBL" id="VDR39964.1"/>
    </source>
</evidence>
<dbReference type="RefSeq" id="WP_126197010.1">
    <property type="nucleotide sequence ID" value="NZ_CP085954.1"/>
</dbReference>
<evidence type="ECO:0000313" key="5">
    <source>
        <dbReference type="Proteomes" id="UP000676853"/>
    </source>
</evidence>
<organism evidence="3 4">
    <name type="scientific">Tsukamurella paurometabola</name>
    <name type="common">Corynebacterium paurometabolum</name>
    <dbReference type="NCBI Taxonomy" id="2061"/>
    <lineage>
        <taxon>Bacteria</taxon>
        <taxon>Bacillati</taxon>
        <taxon>Actinomycetota</taxon>
        <taxon>Actinomycetes</taxon>
        <taxon>Mycobacteriales</taxon>
        <taxon>Tsukamurellaceae</taxon>
        <taxon>Tsukamurella</taxon>
    </lineage>
</organism>
<name>A0A3P8K4X7_TSUPA</name>